<protein>
    <submittedName>
        <fullName evidence="1">Uncharacterized protein</fullName>
    </submittedName>
</protein>
<dbReference type="EMBL" id="BART01030323">
    <property type="protein sequence ID" value="GAH16356.1"/>
    <property type="molecule type" value="Genomic_DNA"/>
</dbReference>
<dbReference type="AlphaFoldDB" id="X1D6I8"/>
<organism evidence="1">
    <name type="scientific">marine sediment metagenome</name>
    <dbReference type="NCBI Taxonomy" id="412755"/>
    <lineage>
        <taxon>unclassified sequences</taxon>
        <taxon>metagenomes</taxon>
        <taxon>ecological metagenomes</taxon>
    </lineage>
</organism>
<name>X1D6I8_9ZZZZ</name>
<comment type="caution">
    <text evidence="1">The sequence shown here is derived from an EMBL/GenBank/DDBJ whole genome shotgun (WGS) entry which is preliminary data.</text>
</comment>
<gene>
    <name evidence="1" type="ORF">S01H4_52984</name>
</gene>
<proteinExistence type="predicted"/>
<accession>X1D6I8</accession>
<evidence type="ECO:0000313" key="1">
    <source>
        <dbReference type="EMBL" id="GAH16356.1"/>
    </source>
</evidence>
<feature type="non-terminal residue" evidence="1">
    <location>
        <position position="1"/>
    </location>
</feature>
<sequence>WKDRIVEHYDLYAAYSAKLKTQAQELGRRCRILEARGEIPNPQNAIWTWVD</sequence>
<reference evidence="1" key="1">
    <citation type="journal article" date="2014" name="Front. Microbiol.">
        <title>High frequency of phylogenetically diverse reductive dehalogenase-homologous genes in deep subseafloor sedimentary metagenomes.</title>
        <authorList>
            <person name="Kawai M."/>
            <person name="Futagami T."/>
            <person name="Toyoda A."/>
            <person name="Takaki Y."/>
            <person name="Nishi S."/>
            <person name="Hori S."/>
            <person name="Arai W."/>
            <person name="Tsubouchi T."/>
            <person name="Morono Y."/>
            <person name="Uchiyama I."/>
            <person name="Ito T."/>
            <person name="Fujiyama A."/>
            <person name="Inagaki F."/>
            <person name="Takami H."/>
        </authorList>
    </citation>
    <scope>NUCLEOTIDE SEQUENCE</scope>
    <source>
        <strain evidence="1">Expedition CK06-06</strain>
    </source>
</reference>